<dbReference type="PANTHER" id="PTHR31025">
    <property type="entry name" value="SI:CH211-196P9.1-RELATED"/>
    <property type="match status" value="1"/>
</dbReference>
<dbReference type="EMBL" id="JADYXP020000008">
    <property type="protein sequence ID" value="KAL0117628.1"/>
    <property type="molecule type" value="Genomic_DNA"/>
</dbReference>
<reference evidence="1 2" key="1">
    <citation type="submission" date="2023-03" db="EMBL/GenBank/DDBJ databases">
        <title>High recombination rates correlate with genetic variation in Cardiocondyla obscurior ants.</title>
        <authorList>
            <person name="Errbii M."/>
        </authorList>
    </citation>
    <scope>NUCLEOTIDE SEQUENCE [LARGE SCALE GENOMIC DNA]</scope>
    <source>
        <strain evidence="1">Alpha-2009</strain>
        <tissue evidence="1">Whole body</tissue>
    </source>
</reference>
<dbReference type="PANTHER" id="PTHR31025:SF9">
    <property type="entry name" value="SI:DKEY-286J15.1"/>
    <property type="match status" value="1"/>
</dbReference>
<name>A0AAW2FPC5_9HYME</name>
<evidence type="ECO:0000313" key="2">
    <source>
        <dbReference type="Proteomes" id="UP001430953"/>
    </source>
</evidence>
<keyword evidence="2" id="KW-1185">Reference proteome</keyword>
<sequence>MPWEVVIQKWKLTTEYRQKHIKSNRILNLRQIFETWPILKHPNAFTLIDEDYLHLKLSARELTLENWNNFFTKILRIRPVKKDDSNAQSLIELMQLENLTDSTKIVLQLRLLPHLLPPKSRIRLSKNQWKPSIPECKDSIIITTTLVANITKVQEDRRKAAAELGITLQPFIIAVGASNDDISDFFVSVDDTLYKISSALKAIDFCFKFFQVFDIEYPVESVHIWLLFQKLLYNYHTNCDKLSPNVTETISDFMAHEANEI</sequence>
<comment type="caution">
    <text evidence="1">The sequence shown here is derived from an EMBL/GenBank/DDBJ whole genome shotgun (WGS) entry which is preliminary data.</text>
</comment>
<proteinExistence type="predicted"/>
<accession>A0AAW2FPC5</accession>
<protein>
    <submittedName>
        <fullName evidence="1">Uncharacterized protein</fullName>
    </submittedName>
</protein>
<evidence type="ECO:0000313" key="1">
    <source>
        <dbReference type="EMBL" id="KAL0117628.1"/>
    </source>
</evidence>
<gene>
    <name evidence="1" type="ORF">PUN28_008781</name>
</gene>
<dbReference type="AlphaFoldDB" id="A0AAW2FPC5"/>
<dbReference type="Proteomes" id="UP001430953">
    <property type="component" value="Unassembled WGS sequence"/>
</dbReference>
<organism evidence="1 2">
    <name type="scientific">Cardiocondyla obscurior</name>
    <dbReference type="NCBI Taxonomy" id="286306"/>
    <lineage>
        <taxon>Eukaryota</taxon>
        <taxon>Metazoa</taxon>
        <taxon>Ecdysozoa</taxon>
        <taxon>Arthropoda</taxon>
        <taxon>Hexapoda</taxon>
        <taxon>Insecta</taxon>
        <taxon>Pterygota</taxon>
        <taxon>Neoptera</taxon>
        <taxon>Endopterygota</taxon>
        <taxon>Hymenoptera</taxon>
        <taxon>Apocrita</taxon>
        <taxon>Aculeata</taxon>
        <taxon>Formicoidea</taxon>
        <taxon>Formicidae</taxon>
        <taxon>Myrmicinae</taxon>
        <taxon>Cardiocondyla</taxon>
    </lineage>
</organism>